<evidence type="ECO:0000256" key="18">
    <source>
        <dbReference type="RuleBase" id="RU363087"/>
    </source>
</evidence>
<dbReference type="GO" id="GO:0004496">
    <property type="term" value="F:mevalonate kinase activity"/>
    <property type="evidence" value="ECO:0007669"/>
    <property type="project" value="UniProtKB-EC"/>
</dbReference>
<evidence type="ECO:0000256" key="17">
    <source>
        <dbReference type="ARBA" id="ARBA00029438"/>
    </source>
</evidence>
<evidence type="ECO:0000313" key="21">
    <source>
        <dbReference type="EMBL" id="KAK5871436.1"/>
    </source>
</evidence>
<evidence type="ECO:0000256" key="4">
    <source>
        <dbReference type="ARBA" id="ARBA00022490"/>
    </source>
</evidence>
<keyword evidence="6 18" id="KW-0808">Transferase</keyword>
<evidence type="ECO:0000256" key="3">
    <source>
        <dbReference type="ARBA" id="ARBA00012103"/>
    </source>
</evidence>
<dbReference type="InterPro" id="IPR013750">
    <property type="entry name" value="GHMP_kinase_C_dom"/>
</dbReference>
<dbReference type="EMBL" id="JAUZQC010000005">
    <property type="protein sequence ID" value="KAK5871436.1"/>
    <property type="molecule type" value="Genomic_DNA"/>
</dbReference>
<evidence type="ECO:0000256" key="11">
    <source>
        <dbReference type="ARBA" id="ARBA00022842"/>
    </source>
</evidence>
<evidence type="ECO:0000256" key="15">
    <source>
        <dbReference type="ARBA" id="ARBA00023166"/>
    </source>
</evidence>
<protein>
    <recommendedName>
        <fullName evidence="3 18">Mevalonate kinase</fullName>
        <shortName evidence="18">MK</shortName>
        <ecNumber evidence="3 18">2.7.1.36</ecNumber>
    </recommendedName>
</protein>
<keyword evidence="16 18" id="KW-0753">Steroid metabolism</keyword>
<evidence type="ECO:0000256" key="2">
    <source>
        <dbReference type="ARBA" id="ARBA00006495"/>
    </source>
</evidence>
<dbReference type="InterPro" id="IPR036554">
    <property type="entry name" value="GHMP_kinase_C_sf"/>
</dbReference>
<organism evidence="21 22">
    <name type="scientific">Eleginops maclovinus</name>
    <name type="common">Patagonian blennie</name>
    <name type="synonym">Eleginus maclovinus</name>
    <dbReference type="NCBI Taxonomy" id="56733"/>
    <lineage>
        <taxon>Eukaryota</taxon>
        <taxon>Metazoa</taxon>
        <taxon>Chordata</taxon>
        <taxon>Craniata</taxon>
        <taxon>Vertebrata</taxon>
        <taxon>Euteleostomi</taxon>
        <taxon>Actinopterygii</taxon>
        <taxon>Neopterygii</taxon>
        <taxon>Teleostei</taxon>
        <taxon>Neoteleostei</taxon>
        <taxon>Acanthomorphata</taxon>
        <taxon>Eupercaria</taxon>
        <taxon>Perciformes</taxon>
        <taxon>Notothenioidei</taxon>
        <taxon>Eleginopidae</taxon>
        <taxon>Eleginops</taxon>
    </lineage>
</organism>
<evidence type="ECO:0000256" key="13">
    <source>
        <dbReference type="ARBA" id="ARBA00023011"/>
    </source>
</evidence>
<dbReference type="NCBIfam" id="TIGR00549">
    <property type="entry name" value="mevalon_kin"/>
    <property type="match status" value="1"/>
</dbReference>
<keyword evidence="5 18" id="KW-0444">Lipid biosynthesis</keyword>
<evidence type="ECO:0000256" key="14">
    <source>
        <dbReference type="ARBA" id="ARBA00023098"/>
    </source>
</evidence>
<keyword evidence="14 18" id="KW-0443">Lipid metabolism</keyword>
<dbReference type="GO" id="GO:0046872">
    <property type="term" value="F:metal ion binding"/>
    <property type="evidence" value="ECO:0007669"/>
    <property type="project" value="UniProtKB-KW"/>
</dbReference>
<dbReference type="GO" id="GO:0005524">
    <property type="term" value="F:ATP binding"/>
    <property type="evidence" value="ECO:0007669"/>
    <property type="project" value="UniProtKB-KW"/>
</dbReference>
<dbReference type="PANTHER" id="PTHR43290:SF2">
    <property type="entry name" value="MEVALONATE KINASE"/>
    <property type="match status" value="1"/>
</dbReference>
<dbReference type="FunFam" id="3.30.230.10:FF:000027">
    <property type="entry name" value="Mevalonate kinase"/>
    <property type="match status" value="1"/>
</dbReference>
<keyword evidence="7" id="KW-0479">Metal-binding</keyword>
<comment type="similarity">
    <text evidence="2 18">Belongs to the GHMP kinase family. Mevalonate kinase subfamily.</text>
</comment>
<comment type="pathway">
    <text evidence="17 18">Isoprenoid biosynthesis; isopentenyl diphosphate biosynthesis via mevalonate pathway; isopentenyl diphosphate from (R)-mevalonate: step 1/3.</text>
</comment>
<dbReference type="FunFam" id="3.30.70.890:FF:000003">
    <property type="entry name" value="Mevalonate kinase"/>
    <property type="match status" value="1"/>
</dbReference>
<reference evidence="21 22" key="1">
    <citation type="journal article" date="2023" name="Genes (Basel)">
        <title>Chromosome-Level Genome Assembly and Circadian Gene Repertoire of the Patagonia Blennie Eleginops maclovinus-The Closest Ancestral Proxy of Antarctic Cryonotothenioids.</title>
        <authorList>
            <person name="Cheng C.C."/>
            <person name="Rivera-Colon A.G."/>
            <person name="Minhas B.F."/>
            <person name="Wilson L."/>
            <person name="Rayamajhi N."/>
            <person name="Vargas-Chacoff L."/>
            <person name="Catchen J.M."/>
        </authorList>
    </citation>
    <scope>NUCLEOTIDE SEQUENCE [LARGE SCALE GENOMIC DNA]</scope>
    <source>
        <strain evidence="21">JMC-PN-2008</strain>
    </source>
</reference>
<name>A0AAN8AQK2_ELEMC</name>
<gene>
    <name evidence="21" type="ORF">PBY51_004319</name>
</gene>
<evidence type="ECO:0000256" key="6">
    <source>
        <dbReference type="ARBA" id="ARBA00022679"/>
    </source>
</evidence>
<comment type="subcellular location">
    <subcellularLocation>
        <location evidence="1 18">Cytoplasm</location>
    </subcellularLocation>
</comment>
<dbReference type="GO" id="GO:0019287">
    <property type="term" value="P:isopentenyl diphosphate biosynthetic process, mevalonate pathway"/>
    <property type="evidence" value="ECO:0007669"/>
    <property type="project" value="TreeGrafter"/>
</dbReference>
<evidence type="ECO:0000256" key="12">
    <source>
        <dbReference type="ARBA" id="ARBA00022955"/>
    </source>
</evidence>
<dbReference type="PRINTS" id="PR00959">
    <property type="entry name" value="MEVGALKINASE"/>
</dbReference>
<dbReference type="PANTHER" id="PTHR43290">
    <property type="entry name" value="MEVALONATE KINASE"/>
    <property type="match status" value="1"/>
</dbReference>
<evidence type="ECO:0000256" key="10">
    <source>
        <dbReference type="ARBA" id="ARBA00022840"/>
    </source>
</evidence>
<dbReference type="AlphaFoldDB" id="A0AAN8AQK2"/>
<proteinExistence type="inferred from homology"/>
<dbReference type="InterPro" id="IPR006203">
    <property type="entry name" value="GHMP_knse_ATP-bd_CS"/>
</dbReference>
<keyword evidence="4 18" id="KW-0963">Cytoplasm</keyword>
<dbReference type="SUPFAM" id="SSF54211">
    <property type="entry name" value="Ribosomal protein S5 domain 2-like"/>
    <property type="match status" value="1"/>
</dbReference>
<dbReference type="Gene3D" id="3.30.70.890">
    <property type="entry name" value="GHMP kinase, C-terminal domain"/>
    <property type="match status" value="1"/>
</dbReference>
<keyword evidence="15 18" id="KW-1207">Sterol metabolism</keyword>
<dbReference type="InterPro" id="IPR006204">
    <property type="entry name" value="GHMP_kinase_N_dom"/>
</dbReference>
<evidence type="ECO:0000256" key="8">
    <source>
        <dbReference type="ARBA" id="ARBA00022741"/>
    </source>
</evidence>
<dbReference type="SUPFAM" id="SSF55060">
    <property type="entry name" value="GHMP Kinase, C-terminal domain"/>
    <property type="match status" value="1"/>
</dbReference>
<keyword evidence="9 18" id="KW-0418">Kinase</keyword>
<evidence type="ECO:0000256" key="9">
    <source>
        <dbReference type="ARBA" id="ARBA00022777"/>
    </source>
</evidence>
<dbReference type="Pfam" id="PF00288">
    <property type="entry name" value="GHMP_kinases_N"/>
    <property type="match status" value="1"/>
</dbReference>
<dbReference type="InterPro" id="IPR014721">
    <property type="entry name" value="Ribsml_uS5_D2-typ_fold_subgr"/>
</dbReference>
<dbReference type="Gene3D" id="3.30.230.10">
    <property type="match status" value="1"/>
</dbReference>
<keyword evidence="8 18" id="KW-0547">Nucleotide-binding</keyword>
<keyword evidence="13 18" id="KW-0756">Sterol biosynthesis</keyword>
<dbReference type="PROSITE" id="PS00627">
    <property type="entry name" value="GHMP_KINASES_ATP"/>
    <property type="match status" value="1"/>
</dbReference>
<dbReference type="InterPro" id="IPR006205">
    <property type="entry name" value="Mev_gal_kin"/>
</dbReference>
<dbReference type="InterPro" id="IPR020568">
    <property type="entry name" value="Ribosomal_Su5_D2-typ_SF"/>
</dbReference>
<evidence type="ECO:0000313" key="22">
    <source>
        <dbReference type="Proteomes" id="UP001346869"/>
    </source>
</evidence>
<evidence type="ECO:0000256" key="7">
    <source>
        <dbReference type="ARBA" id="ARBA00022723"/>
    </source>
</evidence>
<comment type="caution">
    <text evidence="21">The sequence shown here is derived from an EMBL/GenBank/DDBJ whole genome shotgun (WGS) entry which is preliminary data.</text>
</comment>
<keyword evidence="18" id="KW-0153">Cholesterol metabolism</keyword>
<accession>A0AAN8AQK2</accession>
<keyword evidence="12 18" id="KW-0752">Steroid biosynthesis</keyword>
<dbReference type="Pfam" id="PF08544">
    <property type="entry name" value="GHMP_kinases_C"/>
    <property type="match status" value="1"/>
</dbReference>
<keyword evidence="22" id="KW-1185">Reference proteome</keyword>
<feature type="domain" description="GHMP kinase N-terminal" evidence="19">
    <location>
        <begin position="122"/>
        <end position="207"/>
    </location>
</feature>
<evidence type="ECO:0000256" key="1">
    <source>
        <dbReference type="ARBA" id="ARBA00004496"/>
    </source>
</evidence>
<evidence type="ECO:0000259" key="20">
    <source>
        <dbReference type="Pfam" id="PF08544"/>
    </source>
</evidence>
<dbReference type="GO" id="GO:0005829">
    <property type="term" value="C:cytosol"/>
    <property type="evidence" value="ECO:0007669"/>
    <property type="project" value="TreeGrafter"/>
</dbReference>
<dbReference type="GO" id="GO:0006695">
    <property type="term" value="P:cholesterol biosynthetic process"/>
    <property type="evidence" value="ECO:0007669"/>
    <property type="project" value="UniProtKB-KW"/>
</dbReference>
<evidence type="ECO:0000256" key="16">
    <source>
        <dbReference type="ARBA" id="ARBA00023221"/>
    </source>
</evidence>
<comment type="catalytic activity">
    <reaction evidence="18">
        <text>(R)-mevalonate + ATP = (R)-5-phosphomevalonate + ADP + H(+)</text>
        <dbReference type="Rhea" id="RHEA:17065"/>
        <dbReference type="ChEBI" id="CHEBI:15378"/>
        <dbReference type="ChEBI" id="CHEBI:30616"/>
        <dbReference type="ChEBI" id="CHEBI:36464"/>
        <dbReference type="ChEBI" id="CHEBI:58146"/>
        <dbReference type="ChEBI" id="CHEBI:456216"/>
        <dbReference type="EC" id="2.7.1.36"/>
    </reaction>
</comment>
<evidence type="ECO:0000256" key="5">
    <source>
        <dbReference type="ARBA" id="ARBA00022516"/>
    </source>
</evidence>
<sequence length="397" mass="42798">MTIKDLFVSAPGKAILHGEHAVVHGKVALAVSLNLRTYLRLKGTTTGNVCINLPNIDTFLCYDLSELKQLIPGSCGKREDGKLLDAELVRRLREFIGVTNGNLDTCNMATLSFLYIYLSLFGSSELPSLTVSVWSELPTGAGLGSSAAYSVCLAAALLCTSGAIPAPLKDLDPTARWCQDDLERINSWAFQGEMIIHGNPSGVDNAVGTWGGMLRFLAGKIIPLSRVPLLRILLTNTKVPRSTKVLVARVKDKINKFPSIMIPVLDSVDAISCTCEKVLSEMTSEPITGEHYNILEELIDINQHHLNVMGVGHSSLDTLCQVTLTKGLHSKLTGAGGGGCGITLLRPETDSSVVQTTVQDLKDCGFDCWETSIGGPGVQQHSPLSVKEEVLEILNRY</sequence>
<keyword evidence="10 18" id="KW-0067">ATP-binding</keyword>
<feature type="domain" description="GHMP kinase C-terminal" evidence="20">
    <location>
        <begin position="294"/>
        <end position="355"/>
    </location>
</feature>
<dbReference type="EC" id="2.7.1.36" evidence="3 18"/>
<dbReference type="Proteomes" id="UP001346869">
    <property type="component" value="Unassembled WGS sequence"/>
</dbReference>
<evidence type="ECO:0000259" key="19">
    <source>
        <dbReference type="Pfam" id="PF00288"/>
    </source>
</evidence>
<comment type="function">
    <text evidence="18">Catalyzes the phosphorylation of mevalonate to mevalonate 5-phosphate, a key step in isoprenoid and cholesterol biosynthesis.</text>
</comment>
<keyword evidence="18" id="KW-0152">Cholesterol biosynthesis</keyword>
<reference evidence="21 22" key="2">
    <citation type="journal article" date="2023" name="Mol. Biol. Evol.">
        <title>Genomics of Secondarily Temperate Adaptation in the Only Non-Antarctic Icefish.</title>
        <authorList>
            <person name="Rivera-Colon A.G."/>
            <person name="Rayamajhi N."/>
            <person name="Minhas B.F."/>
            <person name="Madrigal G."/>
            <person name="Bilyk K.T."/>
            <person name="Yoon V."/>
            <person name="Hune M."/>
            <person name="Gregory S."/>
            <person name="Cheng C.H.C."/>
            <person name="Catchen J.M."/>
        </authorList>
    </citation>
    <scope>NUCLEOTIDE SEQUENCE [LARGE SCALE GENOMIC DNA]</scope>
    <source>
        <strain evidence="21">JMC-PN-2008</strain>
    </source>
</reference>
<keyword evidence="11" id="KW-0460">Magnesium</keyword>